<feature type="domain" description="Glycosyl transferase family 1" evidence="1">
    <location>
        <begin position="189"/>
        <end position="349"/>
    </location>
</feature>
<dbReference type="Gene3D" id="3.40.50.2000">
    <property type="entry name" value="Glycogen Phosphorylase B"/>
    <property type="match status" value="2"/>
</dbReference>
<reference evidence="3 4" key="1">
    <citation type="journal article" date="2011" name="J. Bacteriol.">
        <title>Genome sequence of the mercury-methylating strain Desulfovibrio desulfuricans ND132.</title>
        <authorList>
            <person name="Brown S.D."/>
            <person name="Gilmour C.C."/>
            <person name="Kucken A.M."/>
            <person name="Wall J.D."/>
            <person name="Elias D.A."/>
            <person name="Brandt C.C."/>
            <person name="Podar M."/>
            <person name="Chertkov O."/>
            <person name="Held B."/>
            <person name="Bruce D.C."/>
            <person name="Detter J.C."/>
            <person name="Tapia R."/>
            <person name="Han C.S."/>
            <person name="Goodwin L.A."/>
            <person name="Cheng J.F."/>
            <person name="Pitluck S."/>
            <person name="Woyke T."/>
            <person name="Mikhailova N."/>
            <person name="Ivanova N.N."/>
            <person name="Han J."/>
            <person name="Lucas S."/>
            <person name="Lapidus A.L."/>
            <person name="Land M.L."/>
            <person name="Hauser L.J."/>
            <person name="Palumbo A.V."/>
        </authorList>
    </citation>
    <scope>NUCLEOTIDE SEQUENCE [LARGE SCALE GENOMIC DNA]</scope>
    <source>
        <strain evidence="3 4">ND132</strain>
    </source>
</reference>
<dbReference type="KEGG" id="ddn:DND132_0213"/>
<evidence type="ECO:0000313" key="4">
    <source>
        <dbReference type="Proteomes" id="UP000007845"/>
    </source>
</evidence>
<dbReference type="InterPro" id="IPR001296">
    <property type="entry name" value="Glyco_trans_1"/>
</dbReference>
<dbReference type="SUPFAM" id="SSF53756">
    <property type="entry name" value="UDP-Glycosyltransferase/glycogen phosphorylase"/>
    <property type="match status" value="1"/>
</dbReference>
<proteinExistence type="predicted"/>
<accession>F0JDZ0</accession>
<dbReference type="Proteomes" id="UP000007845">
    <property type="component" value="Chromosome"/>
</dbReference>
<keyword evidence="4" id="KW-1185">Reference proteome</keyword>
<dbReference type="Pfam" id="PF00534">
    <property type="entry name" value="Glycos_transf_1"/>
    <property type="match status" value="1"/>
</dbReference>
<protein>
    <submittedName>
        <fullName evidence="3">Glycosyl transferase group 1</fullName>
    </submittedName>
</protein>
<dbReference type="AlphaFoldDB" id="F0JDZ0"/>
<dbReference type="STRING" id="641491.DND132_0213"/>
<dbReference type="InterPro" id="IPR028098">
    <property type="entry name" value="Glyco_trans_4-like_N"/>
</dbReference>
<dbReference type="PANTHER" id="PTHR45947">
    <property type="entry name" value="SULFOQUINOVOSYL TRANSFERASE SQD2"/>
    <property type="match status" value="1"/>
</dbReference>
<dbReference type="PANTHER" id="PTHR45947:SF3">
    <property type="entry name" value="SULFOQUINOVOSYL TRANSFERASE SQD2"/>
    <property type="match status" value="1"/>
</dbReference>
<dbReference type="RefSeq" id="WP_014320858.1">
    <property type="nucleotide sequence ID" value="NC_016803.1"/>
</dbReference>
<dbReference type="HOGENOM" id="CLU_009583_2_1_7"/>
<name>F0JDZ0_9BACT</name>
<evidence type="ECO:0000259" key="2">
    <source>
        <dbReference type="Pfam" id="PF13439"/>
    </source>
</evidence>
<evidence type="ECO:0000259" key="1">
    <source>
        <dbReference type="Pfam" id="PF00534"/>
    </source>
</evidence>
<dbReference type="InterPro" id="IPR050194">
    <property type="entry name" value="Glycosyltransferase_grp1"/>
</dbReference>
<dbReference type="OrthoDB" id="9790710at2"/>
<dbReference type="Pfam" id="PF13439">
    <property type="entry name" value="Glyco_transf_4"/>
    <property type="match status" value="1"/>
</dbReference>
<dbReference type="eggNOG" id="COG0438">
    <property type="taxonomic scope" value="Bacteria"/>
</dbReference>
<feature type="domain" description="Glycosyltransferase subfamily 4-like N-terminal" evidence="2">
    <location>
        <begin position="15"/>
        <end position="182"/>
    </location>
</feature>
<organism evidence="3 4">
    <name type="scientific">Pseudodesulfovibrio mercurii</name>
    <dbReference type="NCBI Taxonomy" id="641491"/>
    <lineage>
        <taxon>Bacteria</taxon>
        <taxon>Pseudomonadati</taxon>
        <taxon>Thermodesulfobacteriota</taxon>
        <taxon>Desulfovibrionia</taxon>
        <taxon>Desulfovibrionales</taxon>
        <taxon>Desulfovibrionaceae</taxon>
    </lineage>
</organism>
<keyword evidence="3" id="KW-0808">Transferase</keyword>
<evidence type="ECO:0000313" key="3">
    <source>
        <dbReference type="EMBL" id="EGB13430.1"/>
    </source>
</evidence>
<dbReference type="SMR" id="F0JDZ0"/>
<sequence length="376" mass="41261">MRILHISKFSHPERGGIESFVRDLTTEQARQGHDVAVLCHQAHPWRATERSVSEGVVSVQARILCNVGFAPVSPLFPLHLRRLVREKRPEIIHLHLPNPAALYSGWFPADIPLVIHWHADADGLPGRLYRSLYPVYGLFEAKCLSLADSVIATSPAYAASSRSLAHLRDKCVVVPLGLDLARYPEDAQLSRTQEPTILSVGRFAYYKGYETLVEAARMVPAARFVIVGDGPLHGKISSMIRERGLADRVRLPGSLPDRELRVLLQLATLVCLPSVDRAEAFGLVQLEAMRYGVPLVSTAIPGSGVDWVNQDGVTGLVVPPGNAEALAHALQWVVDHEQTAEAMGKAGRLRLESHFTIERVTSALDNVYARVRGLSG</sequence>
<dbReference type="EMBL" id="CP003220">
    <property type="protein sequence ID" value="EGB13430.1"/>
    <property type="molecule type" value="Genomic_DNA"/>
</dbReference>
<dbReference type="GO" id="GO:0016757">
    <property type="term" value="F:glycosyltransferase activity"/>
    <property type="evidence" value="ECO:0007669"/>
    <property type="project" value="InterPro"/>
</dbReference>
<gene>
    <name evidence="3" type="ORF">DND132_0213</name>
</gene>